<dbReference type="Pfam" id="PF01047">
    <property type="entry name" value="MarR"/>
    <property type="match status" value="1"/>
</dbReference>
<feature type="domain" description="HTH marR-type" evidence="1">
    <location>
        <begin position="13"/>
        <end position="148"/>
    </location>
</feature>
<dbReference type="PROSITE" id="PS50995">
    <property type="entry name" value="HTH_MARR_2"/>
    <property type="match status" value="1"/>
</dbReference>
<protein>
    <submittedName>
        <fullName evidence="2">MarR family transcriptional regulator</fullName>
    </submittedName>
</protein>
<comment type="caution">
    <text evidence="2">The sequence shown here is derived from an EMBL/GenBank/DDBJ whole genome shotgun (WGS) entry which is preliminary data.</text>
</comment>
<organism evidence="2 3">
    <name type="scientific">Nocardia callitridis</name>
    <dbReference type="NCBI Taxonomy" id="648753"/>
    <lineage>
        <taxon>Bacteria</taxon>
        <taxon>Bacillati</taxon>
        <taxon>Actinomycetota</taxon>
        <taxon>Actinomycetes</taxon>
        <taxon>Mycobacteriales</taxon>
        <taxon>Nocardiaceae</taxon>
        <taxon>Nocardia</taxon>
    </lineage>
</organism>
<reference evidence="3" key="1">
    <citation type="journal article" date="2019" name="Int. J. Syst. Evol. Microbiol.">
        <title>The Global Catalogue of Microorganisms (GCM) 10K type strain sequencing project: providing services to taxonomists for standard genome sequencing and annotation.</title>
        <authorList>
            <consortium name="The Broad Institute Genomics Platform"/>
            <consortium name="The Broad Institute Genome Sequencing Center for Infectious Disease"/>
            <person name="Wu L."/>
            <person name="Ma J."/>
        </authorList>
    </citation>
    <scope>NUCLEOTIDE SEQUENCE [LARGE SCALE GENOMIC DNA]</scope>
    <source>
        <strain evidence="3">JCM 18298</strain>
    </source>
</reference>
<gene>
    <name evidence="2" type="ORF">GCM10023318_23180</name>
</gene>
<dbReference type="SUPFAM" id="SSF46785">
    <property type="entry name" value="Winged helix' DNA-binding domain"/>
    <property type="match status" value="1"/>
</dbReference>
<keyword evidence="3" id="KW-1185">Reference proteome</keyword>
<dbReference type="InterPro" id="IPR036390">
    <property type="entry name" value="WH_DNA-bd_sf"/>
</dbReference>
<dbReference type="PANTHER" id="PTHR33164:SF106">
    <property type="entry name" value="TRANSCRIPTIONAL REGULATORY PROTEIN"/>
    <property type="match status" value="1"/>
</dbReference>
<dbReference type="PANTHER" id="PTHR33164">
    <property type="entry name" value="TRANSCRIPTIONAL REGULATOR, MARR FAMILY"/>
    <property type="match status" value="1"/>
</dbReference>
<evidence type="ECO:0000313" key="3">
    <source>
        <dbReference type="Proteomes" id="UP001500603"/>
    </source>
</evidence>
<dbReference type="EMBL" id="BAABJM010000002">
    <property type="protein sequence ID" value="GAA5051610.1"/>
    <property type="molecule type" value="Genomic_DNA"/>
</dbReference>
<dbReference type="Gene3D" id="1.10.10.10">
    <property type="entry name" value="Winged helix-like DNA-binding domain superfamily/Winged helix DNA-binding domain"/>
    <property type="match status" value="1"/>
</dbReference>
<accession>A0ABP9K585</accession>
<dbReference type="InterPro" id="IPR036388">
    <property type="entry name" value="WH-like_DNA-bd_sf"/>
</dbReference>
<dbReference type="InterPro" id="IPR000835">
    <property type="entry name" value="HTH_MarR-typ"/>
</dbReference>
<proteinExistence type="predicted"/>
<evidence type="ECO:0000259" key="1">
    <source>
        <dbReference type="PROSITE" id="PS50995"/>
    </source>
</evidence>
<name>A0ABP9K585_9NOCA</name>
<sequence>MGSCHMTMGQQEKAQVSALLELLPDWLQQLIRINSLVATRMGVIMTDFHCLHVLQQDGPATPGALAARVGLTAGSATRMVDRLEAAGCVTRATDPKDRRKVVVAATQEGLARASSYYAGLTDRTEQDLADFTEEELRVLLRFVQRSLASAIAEADRLHASS</sequence>
<evidence type="ECO:0000313" key="2">
    <source>
        <dbReference type="EMBL" id="GAA5051610.1"/>
    </source>
</evidence>
<dbReference type="SMART" id="SM00347">
    <property type="entry name" value="HTH_MARR"/>
    <property type="match status" value="1"/>
</dbReference>
<dbReference type="Proteomes" id="UP001500603">
    <property type="component" value="Unassembled WGS sequence"/>
</dbReference>
<dbReference type="PRINTS" id="PR00598">
    <property type="entry name" value="HTHMARR"/>
</dbReference>
<dbReference type="InterPro" id="IPR039422">
    <property type="entry name" value="MarR/SlyA-like"/>
</dbReference>